<dbReference type="EMBL" id="JAFFZS010000032">
    <property type="protein sequence ID" value="MBN0048021.1"/>
    <property type="molecule type" value="Genomic_DNA"/>
</dbReference>
<dbReference type="SUPFAM" id="SSF55469">
    <property type="entry name" value="FMN-dependent nitroreductase-like"/>
    <property type="match status" value="1"/>
</dbReference>
<evidence type="ECO:0000313" key="3">
    <source>
        <dbReference type="Proteomes" id="UP000788262"/>
    </source>
</evidence>
<name>A0ABS2VYD6_STRAS</name>
<organism evidence="2 3">
    <name type="scientific">Streptomyces actuosus</name>
    <dbReference type="NCBI Taxonomy" id="1885"/>
    <lineage>
        <taxon>Bacteria</taxon>
        <taxon>Bacillati</taxon>
        <taxon>Actinomycetota</taxon>
        <taxon>Actinomycetes</taxon>
        <taxon>Kitasatosporales</taxon>
        <taxon>Streptomycetaceae</taxon>
        <taxon>Streptomyces</taxon>
    </lineage>
</organism>
<dbReference type="Proteomes" id="UP000788262">
    <property type="component" value="Unassembled WGS sequence"/>
</dbReference>
<evidence type="ECO:0000313" key="2">
    <source>
        <dbReference type="EMBL" id="MBN0048021.1"/>
    </source>
</evidence>
<dbReference type="Gene3D" id="3.40.109.10">
    <property type="entry name" value="NADH Oxidase"/>
    <property type="match status" value="1"/>
</dbReference>
<feature type="region of interest" description="Disordered" evidence="1">
    <location>
        <begin position="274"/>
        <end position="317"/>
    </location>
</feature>
<proteinExistence type="predicted"/>
<keyword evidence="3" id="KW-1185">Reference proteome</keyword>
<feature type="compositionally biased region" description="Low complexity" evidence="1">
    <location>
        <begin position="274"/>
        <end position="297"/>
    </location>
</feature>
<protein>
    <recommendedName>
        <fullName evidence="4">Nitroreductase domain-containing protein</fullName>
    </recommendedName>
</protein>
<dbReference type="InterPro" id="IPR000415">
    <property type="entry name" value="Nitroreductase-like"/>
</dbReference>
<gene>
    <name evidence="2" type="ORF">JS756_28705</name>
</gene>
<reference evidence="2 3" key="1">
    <citation type="submission" date="2021-02" db="EMBL/GenBank/DDBJ databases">
        <title>Whole genome sequencing of Streptomyces actuosus VRA1.</title>
        <authorList>
            <person name="Sen G."/>
            <person name="Sen A."/>
        </authorList>
    </citation>
    <scope>NUCLEOTIDE SEQUENCE [LARGE SCALE GENOMIC DNA]</scope>
    <source>
        <strain evidence="2 3">VRA1</strain>
    </source>
</reference>
<evidence type="ECO:0008006" key="4">
    <source>
        <dbReference type="Google" id="ProtNLM"/>
    </source>
</evidence>
<sequence>MTVEAVHRFAYRQGPGKALFGGPIEIDDTVPTTALLPPAAARGGLGAPLPYGTVDLLNGAVHPHGRIGAAADRAGHLLLAAFGLQRREPSNRFNDHRPVASVRSKFPVHALTLSRHGAAYLDPYRHALVDLAVPYTALPVPRGDLDVVLAARYTDLPTPYGRLRAALGDLETGINVRSLLVAAELFGVRAELVLDAADAAACARMVRATGPGRWSAPVRVALRDVEPPAGGIPLPGGATGPGAYAALDGLLSDSSGHPSLDEADEVAGYRLTASAPPSAAQAPADADGAAQAAARPTPAVPGPLPGGTDGTAARPGPTWDRVLWNRTAGRVPGRLSGFSGRPTRLPEEALEEAVAWARVPAPTDTLAEVGRRVRLLVALQGVGGREPGYYEVADGDVRPVRHDPQVMVLLQEAFGYPMSPGTDCGLRHASMVWTCAVDVRALLDDLGPVAWSLLNLWCGWTAHGLQLAAAARGLYARPARSYDEFRVQRLAGLPRRTVPVFITVCGRSRFAEPMLDLRT</sequence>
<accession>A0ABS2VYD6</accession>
<dbReference type="RefSeq" id="WP_205386148.1">
    <property type="nucleotide sequence ID" value="NZ_JAFFZS010000032.1"/>
</dbReference>
<comment type="caution">
    <text evidence="2">The sequence shown here is derived from an EMBL/GenBank/DDBJ whole genome shotgun (WGS) entry which is preliminary data.</text>
</comment>
<evidence type="ECO:0000256" key="1">
    <source>
        <dbReference type="SAM" id="MobiDB-lite"/>
    </source>
</evidence>